<dbReference type="InterPro" id="IPR014722">
    <property type="entry name" value="Rib_uL2_dom2"/>
</dbReference>
<dbReference type="GO" id="GO:0003723">
    <property type="term" value="F:RNA binding"/>
    <property type="evidence" value="ECO:0007669"/>
    <property type="project" value="TreeGrafter"/>
</dbReference>
<organism evidence="9 10">
    <name type="scientific">Tetranychus urticae</name>
    <name type="common">Two-spotted spider mite</name>
    <dbReference type="NCBI Taxonomy" id="32264"/>
    <lineage>
        <taxon>Eukaryota</taxon>
        <taxon>Metazoa</taxon>
        <taxon>Ecdysozoa</taxon>
        <taxon>Arthropoda</taxon>
        <taxon>Chelicerata</taxon>
        <taxon>Arachnida</taxon>
        <taxon>Acari</taxon>
        <taxon>Acariformes</taxon>
        <taxon>Trombidiformes</taxon>
        <taxon>Prostigmata</taxon>
        <taxon>Eleutherengona</taxon>
        <taxon>Raphignathae</taxon>
        <taxon>Tetranychoidea</taxon>
        <taxon>Tetranychidae</taxon>
        <taxon>Tetranychus</taxon>
    </lineage>
</organism>
<feature type="compositionally biased region" description="Basic residues" evidence="7">
    <location>
        <begin position="20"/>
        <end position="36"/>
    </location>
</feature>
<dbReference type="FunFam" id="2.30.30.30:FF:000014">
    <property type="entry name" value="60S ribosomal protein L6"/>
    <property type="match status" value="1"/>
</dbReference>
<reference evidence="10" key="1">
    <citation type="submission" date="2011-08" db="EMBL/GenBank/DDBJ databases">
        <authorList>
            <person name="Rombauts S."/>
        </authorList>
    </citation>
    <scope>NUCLEOTIDE SEQUENCE</scope>
    <source>
        <strain evidence="10">London</strain>
    </source>
</reference>
<proteinExistence type="inferred from homology"/>
<comment type="similarity">
    <text evidence="1">Belongs to the eukaryotic ribosomal protein eL6 family.</text>
</comment>
<dbReference type="OrthoDB" id="2436667at2759"/>
<dbReference type="GO" id="GO:0003735">
    <property type="term" value="F:structural constituent of ribosome"/>
    <property type="evidence" value="ECO:0007669"/>
    <property type="project" value="InterPro"/>
</dbReference>
<comment type="subunit">
    <text evidence="6">Component of the large ribosomal subunit. May bind IPO9 with low affinity.</text>
</comment>
<dbReference type="Pfam" id="PF00467">
    <property type="entry name" value="KOW"/>
    <property type="match status" value="1"/>
</dbReference>
<evidence type="ECO:0000256" key="7">
    <source>
        <dbReference type="SAM" id="MobiDB-lite"/>
    </source>
</evidence>
<reference evidence="9" key="2">
    <citation type="submission" date="2015-06" db="UniProtKB">
        <authorList>
            <consortium name="EnsemblMetazoa"/>
        </authorList>
    </citation>
    <scope>IDENTIFICATION</scope>
</reference>
<dbReference type="GO" id="GO:0000027">
    <property type="term" value="P:ribosomal large subunit assembly"/>
    <property type="evidence" value="ECO:0007669"/>
    <property type="project" value="TreeGrafter"/>
</dbReference>
<dbReference type="InterPro" id="IPR041997">
    <property type="entry name" value="Ribosomal_eL6_KOW"/>
</dbReference>
<dbReference type="EMBL" id="CAEY01000920">
    <property type="status" value="NOT_ANNOTATED_CDS"/>
    <property type="molecule type" value="Genomic_DNA"/>
</dbReference>
<dbReference type="Pfam" id="PF01159">
    <property type="entry name" value="Ribosomal_L6e"/>
    <property type="match status" value="1"/>
</dbReference>
<evidence type="ECO:0000256" key="6">
    <source>
        <dbReference type="ARBA" id="ARBA00046388"/>
    </source>
</evidence>
<sequence>MMDKTKSKLPKQAASPAAKKEKKSKAGKKEKKVVPKKVVKLLTHRSTRPLWAKIKRAAKKKGVAPDTLVKQKPKFVVKPIGGEKNGGKRLVRVKKEQRFYPTEVKPRKRRTGKVCFSMHKKNFKKGISPGRVVILLAGRHKGKRAVVLKTLPSGMLMITGPHKINGCPLRRMHQMYTIVTSVKLDVSGVKVPEHINDKYFKSRKFARLKAKSKKGAGNIFETKSADYKPNLQHRKDQVEVDKQIIDVIRKHPDKKLMFGYLGSYFCLRNNMYPHKMKF</sequence>
<evidence type="ECO:0000256" key="4">
    <source>
        <dbReference type="ARBA" id="ARBA00035233"/>
    </source>
</evidence>
<dbReference type="PANTHER" id="PTHR10715">
    <property type="entry name" value="60S RIBOSOMAL PROTEIN L6"/>
    <property type="match status" value="1"/>
</dbReference>
<accession>T1L1S1</accession>
<dbReference type="PANTHER" id="PTHR10715:SF0">
    <property type="entry name" value="LARGE RIBOSOMAL SUBUNIT PROTEIN EL6"/>
    <property type="match status" value="1"/>
</dbReference>
<evidence type="ECO:0000259" key="8">
    <source>
        <dbReference type="Pfam" id="PF00467"/>
    </source>
</evidence>
<feature type="domain" description="KOW" evidence="8">
    <location>
        <begin position="129"/>
        <end position="153"/>
    </location>
</feature>
<evidence type="ECO:0000313" key="9">
    <source>
        <dbReference type="EnsemblMetazoa" id="tetur32g00630.1"/>
    </source>
</evidence>
<name>T1L1S1_TETUR</name>
<dbReference type="KEGG" id="tut:107369442"/>
<dbReference type="Gene3D" id="2.30.30.30">
    <property type="match status" value="1"/>
</dbReference>
<dbReference type="InterPro" id="IPR000915">
    <property type="entry name" value="60S_ribosomal_eL6"/>
</dbReference>
<evidence type="ECO:0000256" key="1">
    <source>
        <dbReference type="ARBA" id="ARBA00010592"/>
    </source>
</evidence>
<dbReference type="InterPro" id="IPR005824">
    <property type="entry name" value="KOW"/>
</dbReference>
<dbReference type="HOGENOM" id="CLU_066767_0_1_1"/>
<dbReference type="InterPro" id="IPR008991">
    <property type="entry name" value="Translation_prot_SH3-like_sf"/>
</dbReference>
<dbReference type="STRING" id="32264.T1L1S1"/>
<feature type="region of interest" description="Disordered" evidence="7">
    <location>
        <begin position="1"/>
        <end position="36"/>
    </location>
</feature>
<protein>
    <recommendedName>
        <fullName evidence="4">Large ribosomal subunit protein eL6</fullName>
    </recommendedName>
    <alternativeName>
        <fullName evidence="5">60S ribosomal protein L6</fullName>
    </alternativeName>
</protein>
<dbReference type="CDD" id="cd13156">
    <property type="entry name" value="KOW_RPL6"/>
    <property type="match status" value="1"/>
</dbReference>
<dbReference type="Proteomes" id="UP000015104">
    <property type="component" value="Unassembled WGS sequence"/>
</dbReference>
<gene>
    <name evidence="9" type="primary">107369442</name>
</gene>
<evidence type="ECO:0000313" key="10">
    <source>
        <dbReference type="Proteomes" id="UP000015104"/>
    </source>
</evidence>
<keyword evidence="3" id="KW-0687">Ribonucleoprotein</keyword>
<dbReference type="OMA" id="FPCHEKK"/>
<evidence type="ECO:0000256" key="2">
    <source>
        <dbReference type="ARBA" id="ARBA00022980"/>
    </source>
</evidence>
<dbReference type="AlphaFoldDB" id="T1L1S1"/>
<dbReference type="SUPFAM" id="SSF50104">
    <property type="entry name" value="Translation proteins SH3-like domain"/>
    <property type="match status" value="1"/>
</dbReference>
<dbReference type="GO" id="GO:0002181">
    <property type="term" value="P:cytoplasmic translation"/>
    <property type="evidence" value="ECO:0007669"/>
    <property type="project" value="TreeGrafter"/>
</dbReference>
<keyword evidence="10" id="KW-1185">Reference proteome</keyword>
<dbReference type="EnsemblMetazoa" id="tetur32g00630.1">
    <property type="protein sequence ID" value="tetur32g00630.1"/>
    <property type="gene ID" value="tetur32g00630"/>
</dbReference>
<keyword evidence="2" id="KW-0689">Ribosomal protein</keyword>
<dbReference type="eggNOG" id="KOG1694">
    <property type="taxonomic scope" value="Eukaryota"/>
</dbReference>
<evidence type="ECO:0000256" key="3">
    <source>
        <dbReference type="ARBA" id="ARBA00023274"/>
    </source>
</evidence>
<evidence type="ECO:0000256" key="5">
    <source>
        <dbReference type="ARBA" id="ARBA00035351"/>
    </source>
</evidence>
<dbReference type="GO" id="GO:0022625">
    <property type="term" value="C:cytosolic large ribosomal subunit"/>
    <property type="evidence" value="ECO:0007669"/>
    <property type="project" value="TreeGrafter"/>
</dbReference>